<dbReference type="Proteomes" id="UP000544054">
    <property type="component" value="Unassembled WGS sequence"/>
</dbReference>
<dbReference type="PROSITE" id="PS51257">
    <property type="entry name" value="PROKAR_LIPOPROTEIN"/>
    <property type="match status" value="1"/>
</dbReference>
<keyword evidence="2" id="KW-1185">Reference proteome</keyword>
<protein>
    <recommendedName>
        <fullName evidence="3">Lipoprotein</fullName>
    </recommendedName>
</protein>
<reference evidence="1 2" key="1">
    <citation type="submission" date="2020-04" db="EMBL/GenBank/DDBJ databases">
        <title>Chryseobacterium sp. RP-3-3 sp. nov., isolated from Jeju soil.</title>
        <authorList>
            <person name="Dahal R.H."/>
        </authorList>
    </citation>
    <scope>NUCLEOTIDE SEQUENCE [LARGE SCALE GENOMIC DNA]</scope>
    <source>
        <strain evidence="1 2">RP-3-3</strain>
    </source>
</reference>
<dbReference type="AlphaFoldDB" id="A0A7Y0FRV3"/>
<proteinExistence type="predicted"/>
<dbReference type="RefSeq" id="WP_169234545.1">
    <property type="nucleotide sequence ID" value="NZ_JABBGI010000010.1"/>
</dbReference>
<organism evidence="1 2">
    <name type="scientific">Chryseobacterium antibioticum</name>
    <dbReference type="NCBI Taxonomy" id="2728847"/>
    <lineage>
        <taxon>Bacteria</taxon>
        <taxon>Pseudomonadati</taxon>
        <taxon>Bacteroidota</taxon>
        <taxon>Flavobacteriia</taxon>
        <taxon>Flavobacteriales</taxon>
        <taxon>Weeksellaceae</taxon>
        <taxon>Chryseobacterium group</taxon>
        <taxon>Chryseobacterium</taxon>
    </lineage>
</organism>
<accession>A0A7Y0FRV3</accession>
<evidence type="ECO:0008006" key="3">
    <source>
        <dbReference type="Google" id="ProtNLM"/>
    </source>
</evidence>
<evidence type="ECO:0000313" key="1">
    <source>
        <dbReference type="EMBL" id="NML70006.1"/>
    </source>
</evidence>
<name>A0A7Y0FRV3_9FLAO</name>
<evidence type="ECO:0000313" key="2">
    <source>
        <dbReference type="Proteomes" id="UP000544054"/>
    </source>
</evidence>
<dbReference type="EMBL" id="JABBGI010000010">
    <property type="protein sequence ID" value="NML70006.1"/>
    <property type="molecule type" value="Genomic_DNA"/>
</dbReference>
<sequence>MKKLFSIGVLTLVILTSCQNSNEDTAVNNQELANKATELVKAGSKGQESKLGPNDAFIQCHDSYYSPMGNSCVWVDGHLFNVVWNTMMGQGSEPPYKVYDSYPVSHCGC</sequence>
<gene>
    <name evidence="1" type="ORF">HHL23_09355</name>
</gene>
<comment type="caution">
    <text evidence="1">The sequence shown here is derived from an EMBL/GenBank/DDBJ whole genome shotgun (WGS) entry which is preliminary data.</text>
</comment>